<protein>
    <recommendedName>
        <fullName evidence="3">NADAR domain-containing protein</fullName>
    </recommendedName>
</protein>
<evidence type="ECO:0000313" key="4">
    <source>
        <dbReference type="EMBL" id="OLF07713.1"/>
    </source>
</evidence>
<dbReference type="EMBL" id="MSIF01000014">
    <property type="protein sequence ID" value="OLF07713.1"/>
    <property type="molecule type" value="Genomic_DNA"/>
</dbReference>
<sequence>MDVDELVKRRDRVEYLLFWGHRPEPDGRIGKGCLSQWWPAPFVVDGVEFATAEHYMMWRKAELFGDRDSAARILDARHPRQAKELGRGIPGFDQGEWERHRYDIVVAGSVAKFGQRTELRDYLLATGTRVLVEASPLDRVWGIGLAADDPRAQDPTAWRGLNLLGFALTEARAVLAGPPGAGDEAGSTA</sequence>
<comment type="catalytic activity">
    <reaction evidence="1">
        <text>5-amino-6-(5-phospho-D-ribosylamino)uracil + H2O = 5,6-diaminouracil + D-ribose 5-phosphate</text>
        <dbReference type="Rhea" id="RHEA:55020"/>
        <dbReference type="ChEBI" id="CHEBI:15377"/>
        <dbReference type="ChEBI" id="CHEBI:46252"/>
        <dbReference type="ChEBI" id="CHEBI:58453"/>
        <dbReference type="ChEBI" id="CHEBI:78346"/>
    </reaction>
</comment>
<dbReference type="Proteomes" id="UP000185696">
    <property type="component" value="Unassembled WGS sequence"/>
</dbReference>
<keyword evidence="5" id="KW-1185">Reference proteome</keyword>
<dbReference type="InterPro" id="IPR037238">
    <property type="entry name" value="YbiA-like_sf"/>
</dbReference>
<dbReference type="RefSeq" id="WP_075135553.1">
    <property type="nucleotide sequence ID" value="NZ_MSIF01000014.1"/>
</dbReference>
<comment type="catalytic activity">
    <reaction evidence="2">
        <text>2,5-diamino-6-hydroxy-4-(5-phosphoribosylamino)-pyrimidine + H2O = 2,5,6-triamino-4-hydroxypyrimidine + D-ribose 5-phosphate</text>
        <dbReference type="Rhea" id="RHEA:23436"/>
        <dbReference type="ChEBI" id="CHEBI:15377"/>
        <dbReference type="ChEBI" id="CHEBI:58614"/>
        <dbReference type="ChEBI" id="CHEBI:78346"/>
        <dbReference type="ChEBI" id="CHEBI:137796"/>
    </reaction>
</comment>
<reference evidence="4 5" key="1">
    <citation type="submission" date="2016-12" db="EMBL/GenBank/DDBJ databases">
        <title>The draft genome sequence of Actinophytocola xinjiangensis.</title>
        <authorList>
            <person name="Wang W."/>
            <person name="Yuan L."/>
        </authorList>
    </citation>
    <scope>NUCLEOTIDE SEQUENCE [LARGE SCALE GENOMIC DNA]</scope>
    <source>
        <strain evidence="4 5">CGMCC 4.4663</strain>
    </source>
</reference>
<name>A0A7Z0WI13_9PSEU</name>
<gene>
    <name evidence="4" type="ORF">BLA60_25575</name>
</gene>
<feature type="domain" description="NADAR" evidence="3">
    <location>
        <begin position="18"/>
        <end position="175"/>
    </location>
</feature>
<dbReference type="Pfam" id="PF08719">
    <property type="entry name" value="NADAR"/>
    <property type="match status" value="1"/>
</dbReference>
<accession>A0A7Z0WI13</accession>
<dbReference type="NCBIfam" id="TIGR02464">
    <property type="entry name" value="ribofla_fusion"/>
    <property type="match status" value="1"/>
</dbReference>
<evidence type="ECO:0000256" key="2">
    <source>
        <dbReference type="ARBA" id="ARBA00000751"/>
    </source>
</evidence>
<dbReference type="AlphaFoldDB" id="A0A7Z0WI13"/>
<proteinExistence type="predicted"/>
<dbReference type="SUPFAM" id="SSF143990">
    <property type="entry name" value="YbiA-like"/>
    <property type="match status" value="1"/>
</dbReference>
<evidence type="ECO:0000256" key="1">
    <source>
        <dbReference type="ARBA" id="ARBA00000022"/>
    </source>
</evidence>
<dbReference type="Gene3D" id="1.10.357.40">
    <property type="entry name" value="YbiA-like"/>
    <property type="match status" value="1"/>
</dbReference>
<dbReference type="CDD" id="cd15457">
    <property type="entry name" value="NADAR"/>
    <property type="match status" value="1"/>
</dbReference>
<comment type="caution">
    <text evidence="4">The sequence shown here is derived from an EMBL/GenBank/DDBJ whole genome shotgun (WGS) entry which is preliminary data.</text>
</comment>
<organism evidence="4 5">
    <name type="scientific">Actinophytocola xinjiangensis</name>
    <dbReference type="NCBI Taxonomy" id="485602"/>
    <lineage>
        <taxon>Bacteria</taxon>
        <taxon>Bacillati</taxon>
        <taxon>Actinomycetota</taxon>
        <taxon>Actinomycetes</taxon>
        <taxon>Pseudonocardiales</taxon>
        <taxon>Pseudonocardiaceae</taxon>
    </lineage>
</organism>
<evidence type="ECO:0000259" key="3">
    <source>
        <dbReference type="Pfam" id="PF08719"/>
    </source>
</evidence>
<dbReference type="OrthoDB" id="67297at2"/>
<evidence type="ECO:0000313" key="5">
    <source>
        <dbReference type="Proteomes" id="UP000185696"/>
    </source>
</evidence>
<dbReference type="InterPro" id="IPR012816">
    <property type="entry name" value="NADAR"/>
</dbReference>